<evidence type="ECO:0000259" key="8">
    <source>
        <dbReference type="Pfam" id="PF02665"/>
    </source>
</evidence>
<keyword evidence="4 7" id="KW-1133">Transmembrane helix</keyword>
<keyword evidence="5" id="KW-0560">Oxidoreductase</keyword>
<keyword evidence="10" id="KW-1185">Reference proteome</keyword>
<proteinExistence type="predicted"/>
<feature type="transmembrane region" description="Helical" evidence="7">
    <location>
        <begin position="95"/>
        <end position="120"/>
    </location>
</feature>
<dbReference type="InterPro" id="IPR023234">
    <property type="entry name" value="NarG-like_domain"/>
</dbReference>
<dbReference type="EMBL" id="CP000453">
    <property type="protein sequence ID" value="ABI57005.1"/>
    <property type="molecule type" value="Genomic_DNA"/>
</dbReference>
<dbReference type="InterPro" id="IPR036197">
    <property type="entry name" value="NarG-like_sf"/>
</dbReference>
<evidence type="ECO:0000313" key="9">
    <source>
        <dbReference type="EMBL" id="ABI57005.1"/>
    </source>
</evidence>
<dbReference type="Pfam" id="PF02665">
    <property type="entry name" value="Nitrate_red_gam"/>
    <property type="match status" value="1"/>
</dbReference>
<evidence type="ECO:0000256" key="4">
    <source>
        <dbReference type="ARBA" id="ARBA00022989"/>
    </source>
</evidence>
<dbReference type="AlphaFoldDB" id="Q0A832"/>
<dbReference type="Proteomes" id="UP000001962">
    <property type="component" value="Chromosome"/>
</dbReference>
<accession>Q0A832</accession>
<dbReference type="RefSeq" id="WP_011629399.1">
    <property type="nucleotide sequence ID" value="NC_008340.1"/>
</dbReference>
<evidence type="ECO:0000313" key="10">
    <source>
        <dbReference type="Proteomes" id="UP000001962"/>
    </source>
</evidence>
<dbReference type="SUPFAM" id="SSF103501">
    <property type="entry name" value="Respiratory nitrate reductase 1 gamma chain"/>
    <property type="match status" value="1"/>
</dbReference>
<dbReference type="eggNOG" id="COG2181">
    <property type="taxonomic scope" value="Bacteria"/>
</dbReference>
<sequence length="255" mass="28362">MSALIALLFYLATAVLLAGLAWRIYLYARTPAPLRIPTTPAPTTRGGAALRVAREVVLFQSLFRANKWIWLLGWAFHVALLLVLLRHLRYFIEPVWGWVVLIQPFGLYAGFVMVAALIGLWIRRIGVARIKAITGPSDHLMLALLVAIGLSGLGMKYLQPTDITGVKAYMLGLMRFDWQPLPGDPLLILHLLLVAALMIVFPFSKLLHAPGVFFSPTRNQPDNPRERRHLAPWAAALERGTASAHPNPAREEVQS</sequence>
<protein>
    <submittedName>
        <fullName evidence="9">Nitrate reductase, gamma subunit</fullName>
    </submittedName>
</protein>
<feature type="transmembrane region" description="Helical" evidence="7">
    <location>
        <begin position="68"/>
        <end position="89"/>
    </location>
</feature>
<evidence type="ECO:0000256" key="7">
    <source>
        <dbReference type="SAM" id="Phobius"/>
    </source>
</evidence>
<comment type="subcellular location">
    <subcellularLocation>
        <location evidence="1">Cell membrane</location>
        <topology evidence="1">Multi-pass membrane protein</topology>
    </subcellularLocation>
</comment>
<evidence type="ECO:0000256" key="5">
    <source>
        <dbReference type="ARBA" id="ARBA00023002"/>
    </source>
</evidence>
<feature type="domain" description="NarG-like" evidence="8">
    <location>
        <begin position="67"/>
        <end position="209"/>
    </location>
</feature>
<dbReference type="OrthoDB" id="9769404at2"/>
<evidence type="ECO:0000256" key="6">
    <source>
        <dbReference type="ARBA" id="ARBA00023136"/>
    </source>
</evidence>
<feature type="transmembrane region" description="Helical" evidence="7">
    <location>
        <begin position="140"/>
        <end position="158"/>
    </location>
</feature>
<dbReference type="Gene3D" id="1.20.950.20">
    <property type="entry name" value="Transmembrane di-heme cytochromes, Chain C"/>
    <property type="match status" value="1"/>
</dbReference>
<feature type="transmembrane region" description="Helical" evidence="7">
    <location>
        <begin position="186"/>
        <end position="204"/>
    </location>
</feature>
<dbReference type="KEGG" id="aeh:Mlg_1659"/>
<evidence type="ECO:0000256" key="2">
    <source>
        <dbReference type="ARBA" id="ARBA00022475"/>
    </source>
</evidence>
<evidence type="ECO:0000256" key="1">
    <source>
        <dbReference type="ARBA" id="ARBA00004651"/>
    </source>
</evidence>
<evidence type="ECO:0000256" key="3">
    <source>
        <dbReference type="ARBA" id="ARBA00022692"/>
    </source>
</evidence>
<dbReference type="HOGENOM" id="CLU_067516_1_0_6"/>
<reference evidence="10" key="1">
    <citation type="submission" date="2006-08" db="EMBL/GenBank/DDBJ databases">
        <title>Complete sequence of Alkalilimnicola ehrilichei MLHE-1.</title>
        <authorList>
            <person name="Copeland A."/>
            <person name="Lucas S."/>
            <person name="Lapidus A."/>
            <person name="Barry K."/>
            <person name="Detter J.C."/>
            <person name="Glavina del Rio T."/>
            <person name="Hammon N."/>
            <person name="Israni S."/>
            <person name="Dalin E."/>
            <person name="Tice H."/>
            <person name="Pitluck S."/>
            <person name="Sims D."/>
            <person name="Brettin T."/>
            <person name="Bruce D."/>
            <person name="Han C."/>
            <person name="Tapia R."/>
            <person name="Gilna P."/>
            <person name="Schmutz J."/>
            <person name="Larimer F."/>
            <person name="Land M."/>
            <person name="Hauser L."/>
            <person name="Kyrpides N."/>
            <person name="Mikhailova N."/>
            <person name="Oremland R.S."/>
            <person name="Hoeft S.E."/>
            <person name="Switzer-Blum J."/>
            <person name="Kulp T."/>
            <person name="King G."/>
            <person name="Tabita R."/>
            <person name="Witte B."/>
            <person name="Santini J.M."/>
            <person name="Basu P."/>
            <person name="Hollibaugh J.T."/>
            <person name="Xie G."/>
            <person name="Stolz J.F."/>
            <person name="Richardson P."/>
        </authorList>
    </citation>
    <scope>NUCLEOTIDE SEQUENCE [LARGE SCALE GENOMIC DNA]</scope>
    <source>
        <strain evidence="10">ATCC BAA-1101 / DSM 17681 / MLHE-1</strain>
    </source>
</reference>
<feature type="transmembrane region" description="Helical" evidence="7">
    <location>
        <begin position="6"/>
        <end position="26"/>
    </location>
</feature>
<keyword evidence="6 7" id="KW-0472">Membrane</keyword>
<keyword evidence="3 7" id="KW-0812">Transmembrane</keyword>
<gene>
    <name evidence="9" type="ordered locus">Mlg_1659</name>
</gene>
<dbReference type="GO" id="GO:0016491">
    <property type="term" value="F:oxidoreductase activity"/>
    <property type="evidence" value="ECO:0007669"/>
    <property type="project" value="UniProtKB-KW"/>
</dbReference>
<organism evidence="9 10">
    <name type="scientific">Alkalilimnicola ehrlichii (strain ATCC BAA-1101 / DSM 17681 / MLHE-1)</name>
    <dbReference type="NCBI Taxonomy" id="187272"/>
    <lineage>
        <taxon>Bacteria</taxon>
        <taxon>Pseudomonadati</taxon>
        <taxon>Pseudomonadota</taxon>
        <taxon>Gammaproteobacteria</taxon>
        <taxon>Chromatiales</taxon>
        <taxon>Ectothiorhodospiraceae</taxon>
        <taxon>Alkalilimnicola</taxon>
    </lineage>
</organism>
<dbReference type="GO" id="GO:0005886">
    <property type="term" value="C:plasma membrane"/>
    <property type="evidence" value="ECO:0007669"/>
    <property type="project" value="UniProtKB-SubCell"/>
</dbReference>
<name>Q0A832_ALKEH</name>
<keyword evidence="2" id="KW-1003">Cell membrane</keyword>